<dbReference type="AlphaFoldDB" id="A0A7X0SRA5"/>
<dbReference type="RefSeq" id="WP_185131129.1">
    <property type="nucleotide sequence ID" value="NZ_JACJVO010000027.1"/>
</dbReference>
<reference evidence="2 3" key="1">
    <citation type="submission" date="2020-08" db="EMBL/GenBank/DDBJ databases">
        <title>Cohnella phylogeny.</title>
        <authorList>
            <person name="Dunlap C."/>
        </authorList>
    </citation>
    <scope>NUCLEOTIDE SEQUENCE [LARGE SCALE GENOMIC DNA]</scope>
    <source>
        <strain evidence="2 3">CBP 2801</strain>
    </source>
</reference>
<organism evidence="2 3">
    <name type="scientific">Cohnella zeiphila</name>
    <dbReference type="NCBI Taxonomy" id="2761120"/>
    <lineage>
        <taxon>Bacteria</taxon>
        <taxon>Bacillati</taxon>
        <taxon>Bacillota</taxon>
        <taxon>Bacilli</taxon>
        <taxon>Bacillales</taxon>
        <taxon>Paenibacillaceae</taxon>
        <taxon>Cohnella</taxon>
    </lineage>
</organism>
<feature type="region of interest" description="Disordered" evidence="1">
    <location>
        <begin position="42"/>
        <end position="71"/>
    </location>
</feature>
<evidence type="ECO:0000313" key="3">
    <source>
        <dbReference type="Proteomes" id="UP000564644"/>
    </source>
</evidence>
<comment type="caution">
    <text evidence="2">The sequence shown here is derived from an EMBL/GenBank/DDBJ whole genome shotgun (WGS) entry which is preliminary data.</text>
</comment>
<evidence type="ECO:0000256" key="1">
    <source>
        <dbReference type="SAM" id="MobiDB-lite"/>
    </source>
</evidence>
<dbReference type="EMBL" id="JACJVO010000027">
    <property type="protein sequence ID" value="MBB6733470.1"/>
    <property type="molecule type" value="Genomic_DNA"/>
</dbReference>
<gene>
    <name evidence="2" type="ORF">H7C18_21330</name>
</gene>
<keyword evidence="3" id="KW-1185">Reference proteome</keyword>
<name>A0A7X0SRA5_9BACL</name>
<evidence type="ECO:0000313" key="2">
    <source>
        <dbReference type="EMBL" id="MBB6733470.1"/>
    </source>
</evidence>
<sequence>MQKSVRQRWQYGKIYQFFWDVNVAGRRDPSLNEMLRKLQPGILINDRGPSPGDYSTPERVVPEGNEFRKPT</sequence>
<protein>
    <submittedName>
        <fullName evidence="2">Uncharacterized protein</fullName>
    </submittedName>
</protein>
<dbReference type="Proteomes" id="UP000564644">
    <property type="component" value="Unassembled WGS sequence"/>
</dbReference>
<proteinExistence type="predicted"/>
<accession>A0A7X0SRA5</accession>